<dbReference type="SUPFAM" id="SSF51735">
    <property type="entry name" value="NAD(P)-binding Rossmann-fold domains"/>
    <property type="match status" value="1"/>
</dbReference>
<dbReference type="NCBIfam" id="NF005912">
    <property type="entry name" value="PRK07904.1"/>
    <property type="match status" value="1"/>
</dbReference>
<dbReference type="InterPro" id="IPR002347">
    <property type="entry name" value="SDR_fam"/>
</dbReference>
<dbReference type="SMART" id="SM00822">
    <property type="entry name" value="PKS_KR"/>
    <property type="match status" value="1"/>
</dbReference>
<organism evidence="4 5">
    <name type="scientific">Halostreptopolyspora alba</name>
    <dbReference type="NCBI Taxonomy" id="2487137"/>
    <lineage>
        <taxon>Bacteria</taxon>
        <taxon>Bacillati</taxon>
        <taxon>Actinomycetota</taxon>
        <taxon>Actinomycetes</taxon>
        <taxon>Streptosporangiales</taxon>
        <taxon>Nocardiopsidaceae</taxon>
        <taxon>Halostreptopolyspora</taxon>
    </lineage>
</organism>
<sequence>MRNAVGAVDSVLLLGGRSEIGLAIVERLVRSGARRVVLAAREAAVSMLESLPEKPGAESAGTIADARDRLLSAGATEVHPVDFDAAAPESHADVVAAAVKLVGDLDVVIDAFGVLGEQTTYDHDPVAAAGAATANYTGHVSTGIAVAAQLREQGHGTFVVVSSVAGVRVRRANYVYGSAKAGLDGFAQGLGDALHGSGARVLVVRPGYVPTRMSAHVPSAPFPATASEVADAVADGLRSGAEVVWVPRRLRFVFAGMRLLPRSLWRRLPR</sequence>
<evidence type="ECO:0000256" key="2">
    <source>
        <dbReference type="ARBA" id="ARBA00023002"/>
    </source>
</evidence>
<dbReference type="OrthoDB" id="5115951at2"/>
<comment type="similarity">
    <text evidence="1">Belongs to the short-chain dehydrogenases/reductases (SDR) family.</text>
</comment>
<dbReference type="GO" id="GO:0016491">
    <property type="term" value="F:oxidoreductase activity"/>
    <property type="evidence" value="ECO:0007669"/>
    <property type="project" value="UniProtKB-KW"/>
</dbReference>
<dbReference type="InterPro" id="IPR020904">
    <property type="entry name" value="Sc_DH/Rdtase_CS"/>
</dbReference>
<comment type="caution">
    <text evidence="4">The sequence shown here is derived from an EMBL/GenBank/DDBJ whole genome shotgun (WGS) entry which is preliminary data.</text>
</comment>
<dbReference type="Gene3D" id="3.40.50.720">
    <property type="entry name" value="NAD(P)-binding Rossmann-like Domain"/>
    <property type="match status" value="1"/>
</dbReference>
<dbReference type="CDD" id="cd05233">
    <property type="entry name" value="SDR_c"/>
    <property type="match status" value="1"/>
</dbReference>
<dbReference type="InterPro" id="IPR036291">
    <property type="entry name" value="NAD(P)-bd_dom_sf"/>
</dbReference>
<feature type="domain" description="Ketoreductase" evidence="3">
    <location>
        <begin position="9"/>
        <end position="211"/>
    </location>
</feature>
<keyword evidence="5" id="KW-1185">Reference proteome</keyword>
<dbReference type="EC" id="1.1.1.333" evidence="4"/>
<evidence type="ECO:0000313" key="4">
    <source>
        <dbReference type="EMBL" id="RNL84617.1"/>
    </source>
</evidence>
<reference evidence="4 5" key="1">
    <citation type="submission" date="2018-11" db="EMBL/GenBank/DDBJ databases">
        <title>The genome draft of YIM 96095.</title>
        <authorList>
            <person name="Tang S.-K."/>
            <person name="Chunyu W.-X."/>
            <person name="Feng Y.-Z."/>
        </authorList>
    </citation>
    <scope>NUCLEOTIDE SEQUENCE [LARGE SCALE GENOMIC DNA]</scope>
    <source>
        <strain evidence="4 5">YIM 96095</strain>
    </source>
</reference>
<protein>
    <submittedName>
        <fullName evidence="4">Decaprenylphospho-beta-D-erythro-pentofuranosid-2-ulose 2-reductase</fullName>
        <ecNumber evidence="4">1.1.1.333</ecNumber>
    </submittedName>
</protein>
<dbReference type="PANTHER" id="PTHR43669:SF6">
    <property type="entry name" value="DECAPRENYLPHOSPHORYL-2-KETO-BETA-D-ERYTHRO-PENTOSE REDUCTASE"/>
    <property type="match status" value="1"/>
</dbReference>
<name>A0A3N0E9U6_9ACTN</name>
<keyword evidence="2 4" id="KW-0560">Oxidoreductase</keyword>
<evidence type="ECO:0000259" key="3">
    <source>
        <dbReference type="SMART" id="SM00822"/>
    </source>
</evidence>
<dbReference type="EMBL" id="RJMB01000010">
    <property type="protein sequence ID" value="RNL84617.1"/>
    <property type="molecule type" value="Genomic_DNA"/>
</dbReference>
<dbReference type="PANTHER" id="PTHR43669">
    <property type="entry name" value="5-KETO-D-GLUCONATE 5-REDUCTASE"/>
    <property type="match status" value="1"/>
</dbReference>
<gene>
    <name evidence="4" type="ORF">EFW17_11980</name>
</gene>
<proteinExistence type="inferred from homology"/>
<dbReference type="Proteomes" id="UP000269198">
    <property type="component" value="Unassembled WGS sequence"/>
</dbReference>
<dbReference type="PROSITE" id="PS00061">
    <property type="entry name" value="ADH_SHORT"/>
    <property type="match status" value="1"/>
</dbReference>
<dbReference type="PRINTS" id="PR00081">
    <property type="entry name" value="GDHRDH"/>
</dbReference>
<dbReference type="AlphaFoldDB" id="A0A3N0E9U6"/>
<evidence type="ECO:0000256" key="1">
    <source>
        <dbReference type="ARBA" id="ARBA00006484"/>
    </source>
</evidence>
<evidence type="ECO:0000313" key="5">
    <source>
        <dbReference type="Proteomes" id="UP000269198"/>
    </source>
</evidence>
<dbReference type="Pfam" id="PF00106">
    <property type="entry name" value="adh_short"/>
    <property type="match status" value="1"/>
</dbReference>
<accession>A0A3N0E9U6</accession>
<dbReference type="InterPro" id="IPR057326">
    <property type="entry name" value="KR_dom"/>
</dbReference>
<dbReference type="RefSeq" id="WP_123201434.1">
    <property type="nucleotide sequence ID" value="NZ_RJMB01000010.1"/>
</dbReference>